<reference evidence="1" key="1">
    <citation type="journal article" date="2014" name="Front. Microbiol.">
        <title>High frequency of phylogenetically diverse reductive dehalogenase-homologous genes in deep subseafloor sedimentary metagenomes.</title>
        <authorList>
            <person name="Kawai M."/>
            <person name="Futagami T."/>
            <person name="Toyoda A."/>
            <person name="Takaki Y."/>
            <person name="Nishi S."/>
            <person name="Hori S."/>
            <person name="Arai W."/>
            <person name="Tsubouchi T."/>
            <person name="Morono Y."/>
            <person name="Uchiyama I."/>
            <person name="Ito T."/>
            <person name="Fujiyama A."/>
            <person name="Inagaki F."/>
            <person name="Takami H."/>
        </authorList>
    </citation>
    <scope>NUCLEOTIDE SEQUENCE</scope>
    <source>
        <strain evidence="1">Expedition CK06-06</strain>
    </source>
</reference>
<feature type="non-terminal residue" evidence="1">
    <location>
        <position position="64"/>
    </location>
</feature>
<organism evidence="1">
    <name type="scientific">marine sediment metagenome</name>
    <dbReference type="NCBI Taxonomy" id="412755"/>
    <lineage>
        <taxon>unclassified sequences</taxon>
        <taxon>metagenomes</taxon>
        <taxon>ecological metagenomes</taxon>
    </lineage>
</organism>
<gene>
    <name evidence="1" type="ORF">S03H2_27336</name>
</gene>
<dbReference type="PROSITE" id="PS51257">
    <property type="entry name" value="PROKAR_LIPOPROTEIN"/>
    <property type="match status" value="1"/>
</dbReference>
<sequence>MGKKNWLLAISLVSILAVVGLCGCSDGTAALAESPSGIEVNLNSQQEGIWVSGRGVVTVTPDIA</sequence>
<protein>
    <submittedName>
        <fullName evidence="1">Uncharacterized protein</fullName>
    </submittedName>
</protein>
<dbReference type="EMBL" id="BARU01016451">
    <property type="protein sequence ID" value="GAH60884.1"/>
    <property type="molecule type" value="Genomic_DNA"/>
</dbReference>
<accession>X1I458</accession>
<dbReference type="AlphaFoldDB" id="X1I458"/>
<comment type="caution">
    <text evidence="1">The sequence shown here is derived from an EMBL/GenBank/DDBJ whole genome shotgun (WGS) entry which is preliminary data.</text>
</comment>
<name>X1I458_9ZZZZ</name>
<evidence type="ECO:0000313" key="1">
    <source>
        <dbReference type="EMBL" id="GAH60884.1"/>
    </source>
</evidence>
<proteinExistence type="predicted"/>